<protein>
    <submittedName>
        <fullName evidence="2">CDC37_C domain-containing protein</fullName>
    </submittedName>
</protein>
<feature type="region of interest" description="Disordered" evidence="1">
    <location>
        <begin position="118"/>
        <end position="138"/>
    </location>
</feature>
<dbReference type="Proteomes" id="UP000001940">
    <property type="component" value="Chromosome X"/>
</dbReference>
<keyword evidence="3" id="KW-1185">Reference proteome</keyword>
<dbReference type="PaxDb" id="6239-F31B9.3"/>
<organism evidence="2 3">
    <name type="scientific">Caenorhabditis elegans</name>
    <dbReference type="NCBI Taxonomy" id="6239"/>
    <lineage>
        <taxon>Eukaryota</taxon>
        <taxon>Metazoa</taxon>
        <taxon>Ecdysozoa</taxon>
        <taxon>Nematoda</taxon>
        <taxon>Chromadorea</taxon>
        <taxon>Rhabditida</taxon>
        <taxon>Rhabditina</taxon>
        <taxon>Rhabditomorpha</taxon>
        <taxon>Rhabditoidea</taxon>
        <taxon>Rhabditidae</taxon>
        <taxon>Peloderinae</taxon>
        <taxon>Caenorhabditis</taxon>
    </lineage>
</organism>
<dbReference type="Bgee" id="WBGene00009280">
    <property type="expression patterns" value="Expressed in embryo and 4 other cell types or tissues"/>
</dbReference>
<dbReference type="EMBL" id="BX284606">
    <property type="protein sequence ID" value="CAB04222.2"/>
    <property type="molecule type" value="Genomic_DNA"/>
</dbReference>
<evidence type="ECO:0000313" key="4">
    <source>
        <dbReference type="WormBase" id="F31B9.3"/>
    </source>
</evidence>
<accession>O62188</accession>
<dbReference type="KEGG" id="cel:CELE_F31B9.3"/>
<proteinExistence type="predicted"/>
<sequence>MDKSNEAGRCDVPAMSIEEMLPQCVDMYVDFPDGQRMPVDEFVKQYAPGPSFYNRLCNMVAETELMREYNDEERRKYEENEHKSRMQKKERKELLEQLLAAGSTDTELIKDTKKRLETITKEQEEEEFDPSVPGPSTL</sequence>
<reference evidence="2 3" key="1">
    <citation type="journal article" date="1998" name="Science">
        <title>Genome sequence of the nematode C. elegans: a platform for investigating biology.</title>
        <authorList>
            <consortium name="The C. elegans sequencing consortium"/>
            <person name="Sulson J.E."/>
            <person name="Waterston R."/>
        </authorList>
    </citation>
    <scope>NUCLEOTIDE SEQUENCE [LARGE SCALE GENOMIC DNA]</scope>
    <source>
        <strain evidence="2 3">Bristol N2</strain>
    </source>
</reference>
<dbReference type="HOGENOM" id="CLU_1857075_0_0_1"/>
<evidence type="ECO:0000256" key="1">
    <source>
        <dbReference type="SAM" id="MobiDB-lite"/>
    </source>
</evidence>
<gene>
    <name evidence="2" type="ORF">CELE_F31B9.3</name>
    <name evidence="2 4" type="ORF">F31B9.3</name>
</gene>
<dbReference type="AGR" id="WB:WBGene00009280"/>
<dbReference type="WormBase" id="F31B9.3">
    <property type="protein sequence ID" value="CE43239"/>
    <property type="gene ID" value="WBGene00009280"/>
</dbReference>
<evidence type="ECO:0000313" key="3">
    <source>
        <dbReference type="Proteomes" id="UP000001940"/>
    </source>
</evidence>
<dbReference type="GeneID" id="185143"/>
<dbReference type="InParanoid" id="O62188"/>
<dbReference type="UCSC" id="F31B9.3">
    <property type="organism name" value="c. elegans"/>
</dbReference>
<dbReference type="AlphaFoldDB" id="O62188"/>
<dbReference type="SMR" id="O62188"/>
<dbReference type="STRING" id="6239.F31B9.3.1"/>
<dbReference type="CTD" id="185143"/>
<evidence type="ECO:0000313" key="2">
    <source>
        <dbReference type="EMBL" id="CAB04222.2"/>
    </source>
</evidence>
<dbReference type="FunCoup" id="O62188">
    <property type="interactions" value="2"/>
</dbReference>
<dbReference type="RefSeq" id="NP_510614.2">
    <property type="nucleotide sequence ID" value="NM_078213.2"/>
</dbReference>
<name>O62188_CAEEL</name>